<accession>A0A1Y5RM87</accession>
<organism evidence="1 2">
    <name type="scientific">Falsiruegeria litorea R37</name>
    <dbReference type="NCBI Taxonomy" id="1200284"/>
    <lineage>
        <taxon>Bacteria</taxon>
        <taxon>Pseudomonadati</taxon>
        <taxon>Pseudomonadota</taxon>
        <taxon>Alphaproteobacteria</taxon>
        <taxon>Rhodobacterales</taxon>
        <taxon>Roseobacteraceae</taxon>
        <taxon>Falsiruegeria</taxon>
    </lineage>
</organism>
<dbReference type="Pfam" id="PF10851">
    <property type="entry name" value="DUF2652"/>
    <property type="match status" value="1"/>
</dbReference>
<keyword evidence="2" id="KW-1185">Reference proteome</keyword>
<reference evidence="1 2" key="1">
    <citation type="submission" date="2017-03" db="EMBL/GenBank/DDBJ databases">
        <authorList>
            <person name="Afonso C.L."/>
            <person name="Miller P.J."/>
            <person name="Scott M.A."/>
            <person name="Spackman E."/>
            <person name="Goraichik I."/>
            <person name="Dimitrov K.M."/>
            <person name="Suarez D.L."/>
            <person name="Swayne D.E."/>
        </authorList>
    </citation>
    <scope>NUCLEOTIDE SEQUENCE [LARGE SCALE GENOMIC DNA]</scope>
    <source>
        <strain evidence="1 2">CECT 7639</strain>
    </source>
</reference>
<dbReference type="AlphaFoldDB" id="A0A1Y5RM87"/>
<proteinExistence type="predicted"/>
<dbReference type="Proteomes" id="UP000193077">
    <property type="component" value="Unassembled WGS sequence"/>
</dbReference>
<dbReference type="Gene3D" id="3.30.70.1230">
    <property type="entry name" value="Nucleotide cyclase"/>
    <property type="match status" value="1"/>
</dbReference>
<protein>
    <submittedName>
        <fullName evidence="1">Uncharacterized protein</fullName>
    </submittedName>
</protein>
<dbReference type="EMBL" id="FWFO01000001">
    <property type="protein sequence ID" value="SLN20620.1"/>
    <property type="molecule type" value="Genomic_DNA"/>
</dbReference>
<dbReference type="InterPro" id="IPR029787">
    <property type="entry name" value="Nucleotide_cyclase"/>
</dbReference>
<dbReference type="Gene3D" id="3.30.530.20">
    <property type="match status" value="1"/>
</dbReference>
<dbReference type="SUPFAM" id="SSF55961">
    <property type="entry name" value="Bet v1-like"/>
    <property type="match status" value="1"/>
</dbReference>
<sequence length="390" mass="43205">MAPKNTGPQSAFFVIADISGYTKFMSETEITHAKGILEQLFGALVPAIRSPLTISGLQGDAVFAFAFESDVMTKQFIIDFAEQIYCAFARSKEKMQINTSCGCGACANVDGLELKIVVHHGECVVQETGGRQELAGTDVITAFRLLKNTVKERTGMDAYMLISCDALGKMDMKDLFSEDEFYTEDIEHIGEIEYVVRDLKQAWERRRGSEQVFVKPDEELLMEEWAIPVTVSPAAAFTACTRPDMRAKWLGADAVDLLGANKGKIEPGTMYHCHHGDDIFPFEIIDWRPGEYVTGRYNLPMGLTMYETNELVSVGDGTMVKVRFATPKGGTLMGRLMTGMVKKKLKSIIVPDKENRINRLKEICANWLAEDASLAPDRPKDVGELIGAQG</sequence>
<dbReference type="RefSeq" id="WP_165759731.1">
    <property type="nucleotide sequence ID" value="NZ_FWFO01000001.1"/>
</dbReference>
<evidence type="ECO:0000313" key="1">
    <source>
        <dbReference type="EMBL" id="SLN20620.1"/>
    </source>
</evidence>
<dbReference type="InterPro" id="IPR020503">
    <property type="entry name" value="Uncharacterised_Rv2561"/>
</dbReference>
<name>A0A1Y5RM87_9RHOB</name>
<evidence type="ECO:0000313" key="2">
    <source>
        <dbReference type="Proteomes" id="UP000193077"/>
    </source>
</evidence>
<dbReference type="SUPFAM" id="SSF55073">
    <property type="entry name" value="Nucleotide cyclase"/>
    <property type="match status" value="1"/>
</dbReference>
<gene>
    <name evidence="1" type="ORF">TRL7639_00516</name>
</gene>
<dbReference type="InterPro" id="IPR023393">
    <property type="entry name" value="START-like_dom_sf"/>
</dbReference>